<evidence type="ECO:0000313" key="2">
    <source>
        <dbReference type="EMBL" id="QIZ77630.1"/>
    </source>
</evidence>
<keyword evidence="1" id="KW-1133">Transmembrane helix</keyword>
<evidence type="ECO:0000313" key="3">
    <source>
        <dbReference type="Proteomes" id="UP000501602"/>
    </source>
</evidence>
<dbReference type="RefSeq" id="WP_168660889.1">
    <property type="nucleotide sequence ID" value="NZ_CP051180.1"/>
</dbReference>
<accession>A0A6H1UG99</accession>
<dbReference type="KEGG" id="fes:HER31_12445"/>
<dbReference type="AlphaFoldDB" id="A0A6H1UG99"/>
<keyword evidence="3" id="KW-1185">Reference proteome</keyword>
<proteinExistence type="predicted"/>
<dbReference type="EMBL" id="CP051180">
    <property type="protein sequence ID" value="QIZ77630.1"/>
    <property type="molecule type" value="Genomic_DNA"/>
</dbReference>
<keyword evidence="1" id="KW-0812">Transmembrane</keyword>
<feature type="transmembrane region" description="Helical" evidence="1">
    <location>
        <begin position="136"/>
        <end position="156"/>
    </location>
</feature>
<sequence length="254" mass="27995">MDSFAIKETVAGKTVDCNWFYRSGTYAGGKVETRTRTTETNGRTKVTTTEYETVNIRGTDGKIFSVVKDGTANIPQDTLITVFYYETKDKYCPMAFYVHDTERLNYLGQTEWKKAKSAALKRGLAASLWGSLMNGANYISSLGAAIATPFLIKLHLFDLNDYVMWGVGIAMLFVYVPLFSLVTDRLGGTIRADQPLEALLKQQMFAQAEKIEKGMTRHQQNSNELAFAGAGLAEGGIIDGAVGNTDNDGFKPMM</sequence>
<name>A0A6H1UG99_9GAMM</name>
<organism evidence="2 3">
    <name type="scientific">Ferrimonas lipolytica</name>
    <dbReference type="NCBI Taxonomy" id="2724191"/>
    <lineage>
        <taxon>Bacteria</taxon>
        <taxon>Pseudomonadati</taxon>
        <taxon>Pseudomonadota</taxon>
        <taxon>Gammaproteobacteria</taxon>
        <taxon>Alteromonadales</taxon>
        <taxon>Ferrimonadaceae</taxon>
        <taxon>Ferrimonas</taxon>
    </lineage>
</organism>
<reference evidence="2 3" key="1">
    <citation type="submission" date="2020-04" db="EMBL/GenBank/DDBJ databases">
        <title>Ferrimonas sp. S7 isolated from sea water.</title>
        <authorList>
            <person name="Bae S.S."/>
            <person name="Baek K."/>
        </authorList>
    </citation>
    <scope>NUCLEOTIDE SEQUENCE [LARGE SCALE GENOMIC DNA]</scope>
    <source>
        <strain evidence="2 3">S7</strain>
    </source>
</reference>
<dbReference type="Proteomes" id="UP000501602">
    <property type="component" value="Chromosome"/>
</dbReference>
<keyword evidence="1" id="KW-0472">Membrane</keyword>
<evidence type="ECO:0000256" key="1">
    <source>
        <dbReference type="SAM" id="Phobius"/>
    </source>
</evidence>
<gene>
    <name evidence="2" type="ORF">HER31_12445</name>
</gene>
<feature type="transmembrane region" description="Helical" evidence="1">
    <location>
        <begin position="162"/>
        <end position="182"/>
    </location>
</feature>
<protein>
    <submittedName>
        <fullName evidence="2">Uncharacterized protein</fullName>
    </submittedName>
</protein>